<gene>
    <name evidence="6" type="ORF">Sru01_21570</name>
</gene>
<dbReference type="InterPro" id="IPR036271">
    <property type="entry name" value="Tet_transcr_reg_TetR-rel_C_sf"/>
</dbReference>
<dbReference type="AlphaFoldDB" id="A0A919V4E4"/>
<dbReference type="Gene3D" id="1.10.357.10">
    <property type="entry name" value="Tetracycline Repressor, domain 2"/>
    <property type="match status" value="1"/>
</dbReference>
<comment type="caution">
    <text evidence="6">The sequence shown here is derived from an EMBL/GenBank/DDBJ whole genome shotgun (WGS) entry which is preliminary data.</text>
</comment>
<reference evidence="6" key="1">
    <citation type="submission" date="2021-01" db="EMBL/GenBank/DDBJ databases">
        <title>Whole genome shotgun sequence of Sphaerisporangium rufum NBRC 109079.</title>
        <authorList>
            <person name="Komaki H."/>
            <person name="Tamura T."/>
        </authorList>
    </citation>
    <scope>NUCLEOTIDE SEQUENCE</scope>
    <source>
        <strain evidence="6">NBRC 109079</strain>
    </source>
</reference>
<dbReference type="PANTHER" id="PTHR30055:SF234">
    <property type="entry name" value="HTH-TYPE TRANSCRIPTIONAL REGULATOR BETI"/>
    <property type="match status" value="1"/>
</dbReference>
<dbReference type="InterPro" id="IPR001647">
    <property type="entry name" value="HTH_TetR"/>
</dbReference>
<organism evidence="6 7">
    <name type="scientific">Sphaerisporangium rufum</name>
    <dbReference type="NCBI Taxonomy" id="1381558"/>
    <lineage>
        <taxon>Bacteria</taxon>
        <taxon>Bacillati</taxon>
        <taxon>Actinomycetota</taxon>
        <taxon>Actinomycetes</taxon>
        <taxon>Streptosporangiales</taxon>
        <taxon>Streptosporangiaceae</taxon>
        <taxon>Sphaerisporangium</taxon>
    </lineage>
</organism>
<dbReference type="PROSITE" id="PS50977">
    <property type="entry name" value="HTH_TETR_2"/>
    <property type="match status" value="1"/>
</dbReference>
<evidence type="ECO:0000256" key="3">
    <source>
        <dbReference type="ARBA" id="ARBA00023163"/>
    </source>
</evidence>
<dbReference type="InterPro" id="IPR049445">
    <property type="entry name" value="TetR_SbtR-like_C"/>
</dbReference>
<evidence type="ECO:0000256" key="4">
    <source>
        <dbReference type="PROSITE-ProRule" id="PRU00335"/>
    </source>
</evidence>
<keyword evidence="3" id="KW-0804">Transcription</keyword>
<accession>A0A919V4E4</accession>
<proteinExistence type="predicted"/>
<evidence type="ECO:0000313" key="6">
    <source>
        <dbReference type="EMBL" id="GII77175.1"/>
    </source>
</evidence>
<dbReference type="GO" id="GO:0000976">
    <property type="term" value="F:transcription cis-regulatory region binding"/>
    <property type="evidence" value="ECO:0007669"/>
    <property type="project" value="TreeGrafter"/>
</dbReference>
<sequence length="194" mass="20356">MRADAERNRARVLAAAMTAFATGGLSVSVAEIARRAGVGTGTVSRHFPTKESLYEAIVLLRVGEIVDQARWLAATKDPGTAFFAFFAHMVDQAAANRGLAEALAGDGFDVEAAAARTGLDLDGVERELLDHARRAGAVRPDLTWADVKALIVGCLAREGAFTDAEARRRMIEIACAGLAAPPGHDPSRGMITGG</sequence>
<keyword evidence="2 4" id="KW-0238">DNA-binding</keyword>
<keyword evidence="1" id="KW-0805">Transcription regulation</keyword>
<keyword evidence="7" id="KW-1185">Reference proteome</keyword>
<dbReference type="InterPro" id="IPR009057">
    <property type="entry name" value="Homeodomain-like_sf"/>
</dbReference>
<dbReference type="SUPFAM" id="SSF48498">
    <property type="entry name" value="Tetracyclin repressor-like, C-terminal domain"/>
    <property type="match status" value="1"/>
</dbReference>
<dbReference type="Pfam" id="PF00440">
    <property type="entry name" value="TetR_N"/>
    <property type="match status" value="1"/>
</dbReference>
<protein>
    <submittedName>
        <fullName evidence="6">TetR family transcriptional regulator</fullName>
    </submittedName>
</protein>
<dbReference type="SUPFAM" id="SSF46689">
    <property type="entry name" value="Homeodomain-like"/>
    <property type="match status" value="1"/>
</dbReference>
<dbReference type="PRINTS" id="PR00455">
    <property type="entry name" value="HTHTETR"/>
</dbReference>
<evidence type="ECO:0000259" key="5">
    <source>
        <dbReference type="PROSITE" id="PS50977"/>
    </source>
</evidence>
<dbReference type="RefSeq" id="WP_203983938.1">
    <property type="nucleotide sequence ID" value="NZ_BOOU01000032.1"/>
</dbReference>
<dbReference type="EMBL" id="BOOU01000032">
    <property type="protein sequence ID" value="GII77175.1"/>
    <property type="molecule type" value="Genomic_DNA"/>
</dbReference>
<dbReference type="GO" id="GO:0003700">
    <property type="term" value="F:DNA-binding transcription factor activity"/>
    <property type="evidence" value="ECO:0007669"/>
    <property type="project" value="TreeGrafter"/>
</dbReference>
<dbReference type="PANTHER" id="PTHR30055">
    <property type="entry name" value="HTH-TYPE TRANSCRIPTIONAL REGULATOR RUTR"/>
    <property type="match status" value="1"/>
</dbReference>
<dbReference type="Pfam" id="PF21597">
    <property type="entry name" value="TetR_C_43"/>
    <property type="match status" value="1"/>
</dbReference>
<evidence type="ECO:0000313" key="7">
    <source>
        <dbReference type="Proteomes" id="UP000655287"/>
    </source>
</evidence>
<dbReference type="InterPro" id="IPR050109">
    <property type="entry name" value="HTH-type_TetR-like_transc_reg"/>
</dbReference>
<feature type="DNA-binding region" description="H-T-H motif" evidence="4">
    <location>
        <begin position="28"/>
        <end position="47"/>
    </location>
</feature>
<dbReference type="PROSITE" id="PS01081">
    <property type="entry name" value="HTH_TETR_1"/>
    <property type="match status" value="1"/>
</dbReference>
<dbReference type="Proteomes" id="UP000655287">
    <property type="component" value="Unassembled WGS sequence"/>
</dbReference>
<evidence type="ECO:0000256" key="1">
    <source>
        <dbReference type="ARBA" id="ARBA00023015"/>
    </source>
</evidence>
<dbReference type="InterPro" id="IPR023772">
    <property type="entry name" value="DNA-bd_HTH_TetR-type_CS"/>
</dbReference>
<evidence type="ECO:0000256" key="2">
    <source>
        <dbReference type="ARBA" id="ARBA00023125"/>
    </source>
</evidence>
<feature type="domain" description="HTH tetR-type" evidence="5">
    <location>
        <begin position="6"/>
        <end position="65"/>
    </location>
</feature>
<name>A0A919V4E4_9ACTN</name>